<dbReference type="AlphaFoldDB" id="A0A2T3J1F8"/>
<protein>
    <recommendedName>
        <fullName evidence="3">DUF2971 domain-containing protein</fullName>
    </recommendedName>
</protein>
<comment type="caution">
    <text evidence="1">The sequence shown here is derived from an EMBL/GenBank/DDBJ whole genome shotgun (WGS) entry which is preliminary data.</text>
</comment>
<sequence>MEKMMYKYCSFSEYTVTNILNDELYMNHYESFNDPFECWCNIVTGFPSKDEKSERLKKILNAWRFEDISDSDAFENYDLYVDSISSMEPDIPGLIDHARITCFSKRPDNLLMWSHYADGLRGFCLEFDPNLILVNNPNFAKIYEVEYEDQPAEIDTALIAVLMDQIDYNTCALESVSSDDEALCYESGLDKSLINSNEIYMKMLATKPLDWKYEEEIRIIYQSFCEKKSGQFLKYPPQAIKSVIFGEKMSEKQRDALKVLFELHPYPIAFKTAKREKGSFGVILDSGI</sequence>
<dbReference type="OrthoDB" id="4119964at2"/>
<gene>
    <name evidence="1" type="ORF">C9I99_07585</name>
</gene>
<name>A0A2T3J1F8_9GAMM</name>
<evidence type="ECO:0000313" key="2">
    <source>
        <dbReference type="Proteomes" id="UP000241222"/>
    </source>
</evidence>
<evidence type="ECO:0000313" key="1">
    <source>
        <dbReference type="EMBL" id="PSU34922.1"/>
    </source>
</evidence>
<reference evidence="1 2" key="1">
    <citation type="submission" date="2018-03" db="EMBL/GenBank/DDBJ databases">
        <title>Whole genome sequencing of Histamine producing bacteria.</title>
        <authorList>
            <person name="Butler K."/>
        </authorList>
    </citation>
    <scope>NUCLEOTIDE SEQUENCE [LARGE SCALE GENOMIC DNA]</scope>
    <source>
        <strain evidence="1 2">JCM 13586</strain>
    </source>
</reference>
<dbReference type="InterPro" id="IPR021352">
    <property type="entry name" value="DUF2971"/>
</dbReference>
<keyword evidence="2" id="KW-1185">Reference proteome</keyword>
<organism evidence="1 2">
    <name type="scientific">Photobacterium lutimaris</name>
    <dbReference type="NCBI Taxonomy" id="388278"/>
    <lineage>
        <taxon>Bacteria</taxon>
        <taxon>Pseudomonadati</taxon>
        <taxon>Pseudomonadota</taxon>
        <taxon>Gammaproteobacteria</taxon>
        <taxon>Vibrionales</taxon>
        <taxon>Vibrionaceae</taxon>
        <taxon>Photobacterium</taxon>
    </lineage>
</organism>
<dbReference type="EMBL" id="PYMH01000002">
    <property type="protein sequence ID" value="PSU34922.1"/>
    <property type="molecule type" value="Genomic_DNA"/>
</dbReference>
<dbReference type="Pfam" id="PF11185">
    <property type="entry name" value="DUF2971"/>
    <property type="match status" value="1"/>
</dbReference>
<evidence type="ECO:0008006" key="3">
    <source>
        <dbReference type="Google" id="ProtNLM"/>
    </source>
</evidence>
<proteinExistence type="predicted"/>
<accession>A0A2T3J1F8</accession>
<dbReference type="Proteomes" id="UP000241222">
    <property type="component" value="Unassembled WGS sequence"/>
</dbReference>